<evidence type="ECO:0000256" key="6">
    <source>
        <dbReference type="ARBA" id="ARBA00022694"/>
    </source>
</evidence>
<dbReference type="KEGG" id="taa:NMY3_02766"/>
<dbReference type="Pfam" id="PF02390">
    <property type="entry name" value="Methyltransf_4"/>
    <property type="match status" value="1"/>
</dbReference>
<dbReference type="GO" id="GO:0008176">
    <property type="term" value="F:tRNA (guanine(46)-N7)-methyltransferase activity"/>
    <property type="evidence" value="ECO:0007669"/>
    <property type="project" value="UniProtKB-EC"/>
</dbReference>
<sequence>MNLFKSSIFLDQMDHTINVSFLTNYDKLIVELGCGDGKFLYQLSNKDENRNTFHLGIEIDPSQHRKSCLLFSNRKDNLLFVNSPFEKVIDELPDYSVDEILSVLPHPKYIDRENEIFWKPLYKTLLHKIKKNGHLLLITEYTDELFSPVICDEYMNWKEWIIATFTDLGFCVNNIVEGVPPNYTSTYIDLFSNDQERIKILTLFLTNN</sequence>
<evidence type="ECO:0000256" key="5">
    <source>
        <dbReference type="ARBA" id="ARBA00022691"/>
    </source>
</evidence>
<dbReference type="EMBL" id="CP012850">
    <property type="protein sequence ID" value="ALI36956.1"/>
    <property type="molecule type" value="Genomic_DNA"/>
</dbReference>
<dbReference type="Proteomes" id="UP000058925">
    <property type="component" value="Chromosome"/>
</dbReference>
<evidence type="ECO:0000256" key="2">
    <source>
        <dbReference type="ARBA" id="ARBA00011977"/>
    </source>
</evidence>
<evidence type="ECO:0000313" key="8">
    <source>
        <dbReference type="Proteomes" id="UP000058925"/>
    </source>
</evidence>
<keyword evidence="4 7" id="KW-0808">Transferase</keyword>
<keyword evidence="8" id="KW-1185">Reference proteome</keyword>
<evidence type="ECO:0000256" key="3">
    <source>
        <dbReference type="ARBA" id="ARBA00022603"/>
    </source>
</evidence>
<evidence type="ECO:0000313" key="7">
    <source>
        <dbReference type="EMBL" id="ALI36956.1"/>
    </source>
</evidence>
<dbReference type="CDD" id="cd02440">
    <property type="entry name" value="AdoMet_MTases"/>
    <property type="match status" value="1"/>
</dbReference>
<reference evidence="8" key="1">
    <citation type="submission" date="2015-10" db="EMBL/GenBank/DDBJ databases">
        <title>Niche specialization of a soil ammonia-oxidizing archaeon, Candidatus Nitrosocosmicus oleophilus.</title>
        <authorList>
            <person name="Jung M.-Y."/>
            <person name="Rhee S.-K."/>
        </authorList>
    </citation>
    <scope>NUCLEOTIDE SEQUENCE [LARGE SCALE GENOMIC DNA]</scope>
    <source>
        <strain evidence="8">MY3</strain>
    </source>
</reference>
<proteinExistence type="predicted"/>
<evidence type="ECO:0000256" key="1">
    <source>
        <dbReference type="ARBA" id="ARBA00000142"/>
    </source>
</evidence>
<keyword evidence="6" id="KW-0819">tRNA processing</keyword>
<dbReference type="AlphaFoldDB" id="A0A654M2R1"/>
<protein>
    <recommendedName>
        <fullName evidence="2">tRNA (guanine(46)-N(7))-methyltransferase</fullName>
        <ecNumber evidence="2">2.1.1.33</ecNumber>
    </recommendedName>
</protein>
<organism evidence="7 8">
    <name type="scientific">Candidatus Nitrosocosmicus oleophilus</name>
    <dbReference type="NCBI Taxonomy" id="1353260"/>
    <lineage>
        <taxon>Archaea</taxon>
        <taxon>Nitrososphaerota</taxon>
        <taxon>Nitrososphaeria</taxon>
        <taxon>Nitrososphaerales</taxon>
        <taxon>Nitrososphaeraceae</taxon>
        <taxon>Candidatus Nitrosocosmicus</taxon>
    </lineage>
</organism>
<keyword evidence="5" id="KW-0949">S-adenosyl-L-methionine</keyword>
<name>A0A654M2R1_9ARCH</name>
<dbReference type="SUPFAM" id="SSF53335">
    <property type="entry name" value="S-adenosyl-L-methionine-dependent methyltransferases"/>
    <property type="match status" value="1"/>
</dbReference>
<dbReference type="InterPro" id="IPR029063">
    <property type="entry name" value="SAM-dependent_MTases_sf"/>
</dbReference>
<keyword evidence="3 7" id="KW-0489">Methyltransferase</keyword>
<accession>A0A654M2R1</accession>
<dbReference type="EC" id="2.1.1.33" evidence="2"/>
<evidence type="ECO:0000256" key="4">
    <source>
        <dbReference type="ARBA" id="ARBA00022679"/>
    </source>
</evidence>
<comment type="catalytic activity">
    <reaction evidence="1">
        <text>guanosine(46) in tRNA + S-adenosyl-L-methionine = N(7)-methylguanosine(46) in tRNA + S-adenosyl-L-homocysteine</text>
        <dbReference type="Rhea" id="RHEA:42708"/>
        <dbReference type="Rhea" id="RHEA-COMP:10188"/>
        <dbReference type="Rhea" id="RHEA-COMP:10189"/>
        <dbReference type="ChEBI" id="CHEBI:57856"/>
        <dbReference type="ChEBI" id="CHEBI:59789"/>
        <dbReference type="ChEBI" id="CHEBI:74269"/>
        <dbReference type="ChEBI" id="CHEBI:74480"/>
        <dbReference type="EC" id="2.1.1.33"/>
    </reaction>
</comment>
<dbReference type="InterPro" id="IPR003358">
    <property type="entry name" value="tRNA_(Gua-N-7)_MeTrfase_Trmb"/>
</dbReference>
<gene>
    <name evidence="7" type="primary">trmB</name>
    <name evidence="7" type="ORF">NMY3_02766</name>
</gene>
<dbReference type="Gene3D" id="3.40.50.150">
    <property type="entry name" value="Vaccinia Virus protein VP39"/>
    <property type="match status" value="1"/>
</dbReference>